<dbReference type="GO" id="GO:0023051">
    <property type="term" value="P:regulation of signaling"/>
    <property type="evidence" value="ECO:0007669"/>
    <property type="project" value="InterPro"/>
</dbReference>
<evidence type="ECO:0000313" key="2">
    <source>
        <dbReference type="RefSeq" id="XP_008290865.1"/>
    </source>
</evidence>
<dbReference type="Proteomes" id="UP000694891">
    <property type="component" value="Unplaced"/>
</dbReference>
<gene>
    <name evidence="2" type="primary">LOC103365244</name>
</gene>
<dbReference type="GO" id="GO:0030155">
    <property type="term" value="P:regulation of cell adhesion"/>
    <property type="evidence" value="ECO:0007669"/>
    <property type="project" value="InterPro"/>
</dbReference>
<accession>A0A9Y4NAY9</accession>
<dbReference type="PANTHER" id="PTHR46767">
    <property type="entry name" value="LIM DOMAIN ONLY PROTEIN 7"/>
    <property type="match status" value="1"/>
</dbReference>
<protein>
    <submittedName>
        <fullName evidence="2">LIM domain only protein 7-like</fullName>
    </submittedName>
</protein>
<dbReference type="AlphaFoldDB" id="A0A9Y4NAY9"/>
<organism evidence="1 2">
    <name type="scientific">Stegastes partitus</name>
    <name type="common">bicolor damselfish</name>
    <dbReference type="NCBI Taxonomy" id="144197"/>
    <lineage>
        <taxon>Eukaryota</taxon>
        <taxon>Metazoa</taxon>
        <taxon>Chordata</taxon>
        <taxon>Craniata</taxon>
        <taxon>Vertebrata</taxon>
        <taxon>Euteleostomi</taxon>
        <taxon>Actinopterygii</taxon>
        <taxon>Neopterygii</taxon>
        <taxon>Teleostei</taxon>
        <taxon>Neoteleostei</taxon>
        <taxon>Acanthomorphata</taxon>
        <taxon>Ovalentaria</taxon>
        <taxon>Pomacentridae</taxon>
        <taxon>Stegastes</taxon>
    </lineage>
</organism>
<proteinExistence type="predicted"/>
<sequence>MAVNTHRREYTTLYCSSVDDPLSPQPLFTTPPSEHVIDEELFLRALWEEDSEDDDAEADPVRDDLYFRRVQQTLHQTSTNPSYDRFLPQYWTPEEETRVRRIYLGSQRRPWYHKMQSLSHKALAFAEEFDFDLISWHLRSATEKNISATSGEPPHYIEEILSKPEP</sequence>
<reference evidence="2" key="1">
    <citation type="submission" date="2025-08" db="UniProtKB">
        <authorList>
            <consortium name="RefSeq"/>
        </authorList>
    </citation>
    <scope>IDENTIFICATION</scope>
</reference>
<dbReference type="RefSeq" id="XP_008290865.1">
    <property type="nucleotide sequence ID" value="XM_008292643.1"/>
</dbReference>
<keyword evidence="1" id="KW-1185">Reference proteome</keyword>
<dbReference type="PANTHER" id="PTHR46767:SF1">
    <property type="entry name" value="LIM DOMAIN ONLY PROTEIN 7"/>
    <property type="match status" value="1"/>
</dbReference>
<evidence type="ECO:0000313" key="1">
    <source>
        <dbReference type="Proteomes" id="UP000694891"/>
    </source>
</evidence>
<dbReference type="InterPro" id="IPR029978">
    <property type="entry name" value="LMO-7"/>
</dbReference>
<name>A0A9Y4NAY9_9TELE</name>
<dbReference type="GeneID" id="103365244"/>